<accession>A0ABS5BNI8</accession>
<sequence>MCRTALVLAMVLSAGPVRAADPPTASFTRADGWVNFTLERNGAPVVGARVTVLTGARVWASGETGPAGGGTFPLPVGRGDCQVVFNLGLGPSAPVPLTFSADGTVTPPRAPVLGAAECCQPPERTPPPPPSDRSAPVVPWHLRLAGAGAIAVLGSVCLVVVWCRARRPTRNYPQHGNTK</sequence>
<protein>
    <recommendedName>
        <fullName evidence="5">Carboxypeptidase regulatory-like domain-containing protein</fullName>
    </recommendedName>
</protein>
<keyword evidence="4" id="KW-1185">Reference proteome</keyword>
<proteinExistence type="predicted"/>
<feature type="transmembrane region" description="Helical" evidence="1">
    <location>
        <begin position="140"/>
        <end position="163"/>
    </location>
</feature>
<evidence type="ECO:0008006" key="5">
    <source>
        <dbReference type="Google" id="ProtNLM"/>
    </source>
</evidence>
<dbReference type="Proteomes" id="UP000676565">
    <property type="component" value="Unassembled WGS sequence"/>
</dbReference>
<keyword evidence="1" id="KW-0812">Transmembrane</keyword>
<dbReference type="EMBL" id="JAGKQQ010000001">
    <property type="protein sequence ID" value="MBP3954418.1"/>
    <property type="molecule type" value="Genomic_DNA"/>
</dbReference>
<gene>
    <name evidence="3" type="ORF">J8F10_03825</name>
</gene>
<feature type="chain" id="PRO_5045481786" description="Carboxypeptidase regulatory-like domain-containing protein" evidence="2">
    <location>
        <begin position="20"/>
        <end position="179"/>
    </location>
</feature>
<keyword evidence="1" id="KW-0472">Membrane</keyword>
<reference evidence="3 4" key="1">
    <citation type="submission" date="2021-04" db="EMBL/GenBank/DDBJ databases">
        <authorList>
            <person name="Ivanova A."/>
        </authorList>
    </citation>
    <scope>NUCLEOTIDE SEQUENCE [LARGE SCALE GENOMIC DNA]</scope>
    <source>
        <strain evidence="3 4">G18</strain>
    </source>
</reference>
<evidence type="ECO:0000313" key="4">
    <source>
        <dbReference type="Proteomes" id="UP000676565"/>
    </source>
</evidence>
<keyword evidence="2" id="KW-0732">Signal</keyword>
<organism evidence="3 4">
    <name type="scientific">Gemmata palustris</name>
    <dbReference type="NCBI Taxonomy" id="2822762"/>
    <lineage>
        <taxon>Bacteria</taxon>
        <taxon>Pseudomonadati</taxon>
        <taxon>Planctomycetota</taxon>
        <taxon>Planctomycetia</taxon>
        <taxon>Gemmatales</taxon>
        <taxon>Gemmataceae</taxon>
        <taxon>Gemmata</taxon>
    </lineage>
</organism>
<evidence type="ECO:0000313" key="3">
    <source>
        <dbReference type="EMBL" id="MBP3954418.1"/>
    </source>
</evidence>
<comment type="caution">
    <text evidence="3">The sequence shown here is derived from an EMBL/GenBank/DDBJ whole genome shotgun (WGS) entry which is preliminary data.</text>
</comment>
<keyword evidence="1" id="KW-1133">Transmembrane helix</keyword>
<evidence type="ECO:0000256" key="2">
    <source>
        <dbReference type="SAM" id="SignalP"/>
    </source>
</evidence>
<feature type="signal peptide" evidence="2">
    <location>
        <begin position="1"/>
        <end position="19"/>
    </location>
</feature>
<name>A0ABS5BNI8_9BACT</name>
<dbReference type="RefSeq" id="WP_210652547.1">
    <property type="nucleotide sequence ID" value="NZ_JAGKQQ010000001.1"/>
</dbReference>
<evidence type="ECO:0000256" key="1">
    <source>
        <dbReference type="SAM" id="Phobius"/>
    </source>
</evidence>